<organism evidence="6 7">
    <name type="scientific">Halomicrobium mukohataei</name>
    <dbReference type="NCBI Taxonomy" id="57705"/>
    <lineage>
        <taxon>Archaea</taxon>
        <taxon>Methanobacteriati</taxon>
        <taxon>Methanobacteriota</taxon>
        <taxon>Stenosarchaea group</taxon>
        <taxon>Halobacteria</taxon>
        <taxon>Halobacteriales</taxon>
        <taxon>Haloarculaceae</taxon>
        <taxon>Halomicrobium</taxon>
    </lineage>
</organism>
<dbReference type="CDD" id="cd03467">
    <property type="entry name" value="Rieske"/>
    <property type="match status" value="1"/>
</dbReference>
<dbReference type="Gene3D" id="2.102.10.10">
    <property type="entry name" value="Rieske [2Fe-2S] iron-sulphur domain"/>
    <property type="match status" value="1"/>
</dbReference>
<keyword evidence="2" id="KW-0479">Metal-binding</keyword>
<dbReference type="InterPro" id="IPR017941">
    <property type="entry name" value="Rieske_2Fe-2S"/>
</dbReference>
<evidence type="ECO:0000256" key="3">
    <source>
        <dbReference type="ARBA" id="ARBA00023004"/>
    </source>
</evidence>
<proteinExistence type="predicted"/>
<keyword evidence="4" id="KW-0411">Iron-sulfur</keyword>
<dbReference type="PANTHER" id="PTHR40261:SF1">
    <property type="entry name" value="RIESKE DOMAIN-CONTAINING PROTEIN"/>
    <property type="match status" value="1"/>
</dbReference>
<dbReference type="Proteomes" id="UP000297053">
    <property type="component" value="Chromosome"/>
</dbReference>
<evidence type="ECO:0000313" key="6">
    <source>
        <dbReference type="EMBL" id="QCD64594.1"/>
    </source>
</evidence>
<dbReference type="EMBL" id="CP039375">
    <property type="protein sequence ID" value="QCD64594.1"/>
    <property type="molecule type" value="Genomic_DNA"/>
</dbReference>
<dbReference type="InterPro" id="IPR036922">
    <property type="entry name" value="Rieske_2Fe-2S_sf"/>
</dbReference>
<accession>A0A4D6K9Y5</accession>
<protein>
    <submittedName>
        <fullName evidence="6">Rieske (2Fe-2S) protein</fullName>
    </submittedName>
</protein>
<dbReference type="AlphaFoldDB" id="A0A4D6K9Y5"/>
<dbReference type="KEGG" id="halz:E5139_02665"/>
<dbReference type="SUPFAM" id="SSF50022">
    <property type="entry name" value="ISP domain"/>
    <property type="match status" value="1"/>
</dbReference>
<keyword evidence="1" id="KW-0001">2Fe-2S</keyword>
<dbReference type="PROSITE" id="PS51296">
    <property type="entry name" value="RIESKE"/>
    <property type="match status" value="1"/>
</dbReference>
<dbReference type="OMA" id="FGPCEGA"/>
<dbReference type="GO" id="GO:0051537">
    <property type="term" value="F:2 iron, 2 sulfur cluster binding"/>
    <property type="evidence" value="ECO:0007669"/>
    <property type="project" value="UniProtKB-KW"/>
</dbReference>
<name>A0A4D6K9Y5_9EURY</name>
<dbReference type="Pfam" id="PF00355">
    <property type="entry name" value="Rieske"/>
    <property type="match status" value="1"/>
</dbReference>
<dbReference type="PANTHER" id="PTHR40261">
    <property type="match status" value="1"/>
</dbReference>
<evidence type="ECO:0000256" key="4">
    <source>
        <dbReference type="ARBA" id="ARBA00023014"/>
    </source>
</evidence>
<evidence type="ECO:0000259" key="5">
    <source>
        <dbReference type="PROSITE" id="PS51296"/>
    </source>
</evidence>
<feature type="domain" description="Rieske" evidence="5">
    <location>
        <begin position="33"/>
        <end position="109"/>
    </location>
</feature>
<dbReference type="GO" id="GO:0046872">
    <property type="term" value="F:metal ion binding"/>
    <property type="evidence" value="ECO:0007669"/>
    <property type="project" value="UniProtKB-KW"/>
</dbReference>
<evidence type="ECO:0000256" key="2">
    <source>
        <dbReference type="ARBA" id="ARBA00022723"/>
    </source>
</evidence>
<dbReference type="RefSeq" id="WP_015764031.1">
    <property type="nucleotide sequence ID" value="NZ_CP039375.1"/>
</dbReference>
<dbReference type="GeneID" id="94360757"/>
<sequence length="138" mass="14599">MDADRRIVDTEAVPDDGTVLFTIVDGSERREGILLRLSDGIVAFENYCPHWRDVRLDKGSGATLRGAELVCEKHGATFETDTGYCNFGPCEGATLSEVDVTVADGGVYLTEDGCEFGGLGPADDGDLSSGSRIGFSGN</sequence>
<gene>
    <name evidence="6" type="ORF">E5139_02665</name>
</gene>
<reference evidence="6 7" key="1">
    <citation type="submission" date="2019-04" db="EMBL/GenBank/DDBJ databases">
        <title>Complete genome sequence of Arthrobacter sp. ZXY-2 associated with effective atrazine degradation and salt adaptation.</title>
        <authorList>
            <person name="Zhao X."/>
        </authorList>
    </citation>
    <scope>NUCLEOTIDE SEQUENCE [LARGE SCALE GENOMIC DNA]</scope>
    <source>
        <strain evidence="7">ZP60</strain>
    </source>
</reference>
<reference evidence="6 7" key="2">
    <citation type="submission" date="2019-04" db="EMBL/GenBank/DDBJ databases">
        <authorList>
            <person name="Yang S."/>
            <person name="Wei W."/>
        </authorList>
    </citation>
    <scope>NUCLEOTIDE SEQUENCE [LARGE SCALE GENOMIC DNA]</scope>
    <source>
        <strain evidence="7">ZP60</strain>
    </source>
</reference>
<evidence type="ECO:0000313" key="7">
    <source>
        <dbReference type="Proteomes" id="UP000297053"/>
    </source>
</evidence>
<keyword evidence="3" id="KW-0408">Iron</keyword>
<evidence type="ECO:0000256" key="1">
    <source>
        <dbReference type="ARBA" id="ARBA00022714"/>
    </source>
</evidence>